<dbReference type="EMBL" id="ASYZ01000164">
    <property type="protein sequence ID" value="EPR81739.1"/>
    <property type="molecule type" value="Genomic_DNA"/>
</dbReference>
<evidence type="ECO:0000313" key="1">
    <source>
        <dbReference type="EMBL" id="EPR81739.1"/>
    </source>
</evidence>
<accession>S7XRH5</accession>
<dbReference type="PATRIC" id="fig|1330047.3.peg.2793"/>
<organism evidence="1 2">
    <name type="scientific">Acinetobacter junii CIP 107470 = MTCC 11364</name>
    <dbReference type="NCBI Taxonomy" id="1217666"/>
    <lineage>
        <taxon>Bacteria</taxon>
        <taxon>Pseudomonadati</taxon>
        <taxon>Pseudomonadota</taxon>
        <taxon>Gammaproteobacteria</taxon>
        <taxon>Moraxellales</taxon>
        <taxon>Moraxellaceae</taxon>
        <taxon>Acinetobacter</taxon>
    </lineage>
</organism>
<comment type="caution">
    <text evidence="1">The sequence shown here is derived from an EMBL/GenBank/DDBJ whole genome shotgun (WGS) entry which is preliminary data.</text>
</comment>
<sequence>MKMKKVVLIALGLILMGCGKKEPLTPEQQWHGYCVSIGNAARSIALDRQNGIEEKQAKEHASKIEDEMTSKFIFEIIETVYRLPVDQLKSDPDAIREDLKKKFTDQCLVTPHDKLPNYKSF</sequence>
<dbReference type="AlphaFoldDB" id="S7XRH5"/>
<proteinExistence type="predicted"/>
<dbReference type="Proteomes" id="UP000018420">
    <property type="component" value="Unassembled WGS sequence"/>
</dbReference>
<name>S7XRH5_ACIJU</name>
<evidence type="ECO:0008006" key="3">
    <source>
        <dbReference type="Google" id="ProtNLM"/>
    </source>
</evidence>
<evidence type="ECO:0000313" key="2">
    <source>
        <dbReference type="Proteomes" id="UP000018420"/>
    </source>
</evidence>
<reference evidence="1 2" key="1">
    <citation type="submission" date="2013-05" db="EMBL/GenBank/DDBJ databases">
        <title>Genome assembly of Acinetobacter junii MTCC 11364.</title>
        <authorList>
            <person name="Khatri I."/>
            <person name="Singh N.K."/>
            <person name="Subramanian S."/>
            <person name="Mayilraj S."/>
        </authorList>
    </citation>
    <scope>NUCLEOTIDE SEQUENCE [LARGE SCALE GENOMIC DNA]</scope>
    <source>
        <strain evidence="1 2">MTCC 11364</strain>
    </source>
</reference>
<dbReference type="PROSITE" id="PS51257">
    <property type="entry name" value="PROKAR_LIPOPROTEIN"/>
    <property type="match status" value="1"/>
</dbReference>
<gene>
    <name evidence="1" type="ORF">L292_1016</name>
</gene>
<dbReference type="eggNOG" id="ENOG5031RF0">
    <property type="taxonomic scope" value="Bacteria"/>
</dbReference>
<protein>
    <recommendedName>
        <fullName evidence="3">Lipoprotein</fullName>
    </recommendedName>
</protein>